<accession>A0A6A4J7M8</accession>
<keyword evidence="2" id="KW-1185">Reference proteome</keyword>
<dbReference type="Proteomes" id="UP000466442">
    <property type="component" value="Linkage Group LG12"/>
</dbReference>
<sequence>MASWGKAKLSLAALRYVEETNNGLEEETLDGIQKTLLLATQNADAQGRHSGRYGLLNDLPETTGDSSVVQSEREEPMEIAPPVVDIHIVTSKLVDHIVTGSENINVVIELVSNLADQTLNDVVVKSWSLLREDEHKKSFIIAMSATRNSALSVSSSVLLPLFSSKDASREALTSFGQALEWLEYSISKSLVVPMLLNENTPVAQDMTYCKAFFSALTEAQRTDALMTLSTSIQGDLLPWQLQSLSTILELPVDSSAAPSVCKLLTSSISKFSQDRLMGKIVLSLITTLTPSTPPSVIHDVSHLASQYKGPLRFRHKQALDKLSAQIHTS</sequence>
<gene>
    <name evidence="1" type="ORF">GE061_003865</name>
</gene>
<organism evidence="1 2">
    <name type="scientific">Apolygus lucorum</name>
    <name type="common">Small green plant bug</name>
    <name type="synonym">Lygocoris lucorum</name>
    <dbReference type="NCBI Taxonomy" id="248454"/>
    <lineage>
        <taxon>Eukaryota</taxon>
        <taxon>Metazoa</taxon>
        <taxon>Ecdysozoa</taxon>
        <taxon>Arthropoda</taxon>
        <taxon>Hexapoda</taxon>
        <taxon>Insecta</taxon>
        <taxon>Pterygota</taxon>
        <taxon>Neoptera</taxon>
        <taxon>Paraneoptera</taxon>
        <taxon>Hemiptera</taxon>
        <taxon>Heteroptera</taxon>
        <taxon>Panheteroptera</taxon>
        <taxon>Cimicomorpha</taxon>
        <taxon>Miridae</taxon>
        <taxon>Mirini</taxon>
        <taxon>Apolygus</taxon>
    </lineage>
</organism>
<dbReference type="EMBL" id="WIXP02000012">
    <property type="protein sequence ID" value="KAF6201474.1"/>
    <property type="molecule type" value="Genomic_DNA"/>
</dbReference>
<evidence type="ECO:0008006" key="3">
    <source>
        <dbReference type="Google" id="ProtNLM"/>
    </source>
</evidence>
<evidence type="ECO:0000313" key="1">
    <source>
        <dbReference type="EMBL" id="KAF6201474.1"/>
    </source>
</evidence>
<protein>
    <recommendedName>
        <fullName evidence="3">Fanconi Anaemia group E protein C-terminal domain-containing protein</fullName>
    </recommendedName>
</protein>
<comment type="caution">
    <text evidence="1">The sequence shown here is derived from an EMBL/GenBank/DDBJ whole genome shotgun (WGS) entry which is preliminary data.</text>
</comment>
<name>A0A6A4J7M8_APOLU</name>
<evidence type="ECO:0000313" key="2">
    <source>
        <dbReference type="Proteomes" id="UP000466442"/>
    </source>
</evidence>
<proteinExistence type="predicted"/>
<reference evidence="1" key="1">
    <citation type="journal article" date="2021" name="Mol. Ecol. Resour.">
        <title>Apolygus lucorum genome provides insights into omnivorousness and mesophyll feeding.</title>
        <authorList>
            <person name="Liu Y."/>
            <person name="Liu H."/>
            <person name="Wang H."/>
            <person name="Huang T."/>
            <person name="Liu B."/>
            <person name="Yang B."/>
            <person name="Yin L."/>
            <person name="Li B."/>
            <person name="Zhang Y."/>
            <person name="Zhang S."/>
            <person name="Jiang F."/>
            <person name="Zhang X."/>
            <person name="Ren Y."/>
            <person name="Wang B."/>
            <person name="Wang S."/>
            <person name="Lu Y."/>
            <person name="Wu K."/>
            <person name="Fan W."/>
            <person name="Wang G."/>
        </authorList>
    </citation>
    <scope>NUCLEOTIDE SEQUENCE</scope>
    <source>
        <strain evidence="1">12Hb</strain>
    </source>
</reference>
<dbReference type="AlphaFoldDB" id="A0A6A4J7M8"/>